<evidence type="ECO:0000256" key="4">
    <source>
        <dbReference type="PROSITE-ProRule" id="PRU00267"/>
    </source>
</evidence>
<feature type="compositionally biased region" description="Low complexity" evidence="5">
    <location>
        <begin position="98"/>
        <end position="111"/>
    </location>
</feature>
<dbReference type="Gene3D" id="1.10.30.10">
    <property type="entry name" value="High mobility group box domain"/>
    <property type="match status" value="1"/>
</dbReference>
<protein>
    <recommendedName>
        <fullName evidence="6">HMG box domain-containing protein</fullName>
    </recommendedName>
</protein>
<feature type="compositionally biased region" description="Low complexity" evidence="5">
    <location>
        <begin position="789"/>
        <end position="803"/>
    </location>
</feature>
<sequence length="865" mass="93480">MTDPTSLGVSSSMMEDSVVRNMLQVEDITNDPDTVMGDSMELHHAMVEAAQRADEEKHRQQQQQQHQQQVQRQQQSQQQQQRQQQVGRNGTIGSNSTANVQGNGNGNQANGSTLNNEPSRITTTPLSSQGAISQSMTATTDSLDMETDNENATSPTDASVATTVVSPPSICLCQQPQRIPRPRNAFILFRQHHHAQVVSANPGKANPEISKIIGEMWRESTPESKAIWQKHADDEKQKHLQRFPEYRYQPRRNGKRNIAALAGSNPGLSLSLESAKCPNCGGTTGAMSAAPTPATPSFPRQFKSAPTPSSNKRPSLSIPPATPSFLKTTHNEKKPDPSSMSKMGSGVDALIRLGGANDSEDDPSPTSPTNHHIQRKRTKLNHSITTTQQQQMTAHQLMRDLQTPGLMPSHPHGLSDQLDPFALNGPDGLLKHHSHQNPHFDTNAASELEQQMLALQAQGYELGTPSPATTHQPTNLLRQSTQPPTGGQMSIFDKINAIRRTCKSLPALPTPGAQARGAVVAIEGDDKNLVNALTAALAESLKSAEKVDVLTLEEAGDALPVFNSSNSVDSDEENEARMAKLFENVAKYRRKALGIRYSVIGSGRNSLEGGLKINTSSAITGNEDAEGETDSQFGLSPLDTSPATFHSMQHLHPNHHLTHNHSPISPASSLSHLQTSHPHSNGMHLPTPTSPSAKIPVLLLNRYILSLSDSISSSLPASSPTSSSTLPNNQHAFSPTPTTPQQTSPINTMGSLSTPPASPADDRHASWNYALSLFRGVTAPDMIIYVESPQSSSSNQTPSAITSHPNGLARTPTNQNAELDVREDERIVILRGWNPPSKLGGNERVVRRLGFEVSEVLRQLQGFVG</sequence>
<feature type="domain" description="HMG box" evidence="6">
    <location>
        <begin position="179"/>
        <end position="247"/>
    </location>
</feature>
<feature type="DNA-binding region" description="HMG box" evidence="4">
    <location>
        <begin position="179"/>
        <end position="247"/>
    </location>
</feature>
<dbReference type="GO" id="GO:0001228">
    <property type="term" value="F:DNA-binding transcription activator activity, RNA polymerase II-specific"/>
    <property type="evidence" value="ECO:0007669"/>
    <property type="project" value="TreeGrafter"/>
</dbReference>
<feature type="compositionally biased region" description="Basic and acidic residues" evidence="5">
    <location>
        <begin position="50"/>
        <end position="59"/>
    </location>
</feature>
<name>A0A3N4IP18_ASCIM</name>
<dbReference type="SUPFAM" id="SSF47095">
    <property type="entry name" value="HMG-box"/>
    <property type="match status" value="1"/>
</dbReference>
<keyword evidence="2 4" id="KW-0238">DNA-binding</keyword>
<feature type="region of interest" description="Disordered" evidence="5">
    <location>
        <begin position="789"/>
        <end position="812"/>
    </location>
</feature>
<dbReference type="Pfam" id="PF00505">
    <property type="entry name" value="HMG_box"/>
    <property type="match status" value="1"/>
</dbReference>
<dbReference type="SMART" id="SM00398">
    <property type="entry name" value="HMG"/>
    <property type="match status" value="1"/>
</dbReference>
<dbReference type="AlphaFoldDB" id="A0A3N4IP18"/>
<evidence type="ECO:0000313" key="7">
    <source>
        <dbReference type="EMBL" id="RPA87197.1"/>
    </source>
</evidence>
<feature type="compositionally biased region" description="Polar residues" evidence="5">
    <location>
        <begin position="746"/>
        <end position="755"/>
    </location>
</feature>
<reference evidence="7 8" key="1">
    <citation type="journal article" date="2018" name="Nat. Ecol. Evol.">
        <title>Pezizomycetes genomes reveal the molecular basis of ectomycorrhizal truffle lifestyle.</title>
        <authorList>
            <person name="Murat C."/>
            <person name="Payen T."/>
            <person name="Noel B."/>
            <person name="Kuo A."/>
            <person name="Morin E."/>
            <person name="Chen J."/>
            <person name="Kohler A."/>
            <person name="Krizsan K."/>
            <person name="Balestrini R."/>
            <person name="Da Silva C."/>
            <person name="Montanini B."/>
            <person name="Hainaut M."/>
            <person name="Levati E."/>
            <person name="Barry K.W."/>
            <person name="Belfiori B."/>
            <person name="Cichocki N."/>
            <person name="Clum A."/>
            <person name="Dockter R.B."/>
            <person name="Fauchery L."/>
            <person name="Guy J."/>
            <person name="Iotti M."/>
            <person name="Le Tacon F."/>
            <person name="Lindquist E.A."/>
            <person name="Lipzen A."/>
            <person name="Malagnac F."/>
            <person name="Mello A."/>
            <person name="Molinier V."/>
            <person name="Miyauchi S."/>
            <person name="Poulain J."/>
            <person name="Riccioni C."/>
            <person name="Rubini A."/>
            <person name="Sitrit Y."/>
            <person name="Splivallo R."/>
            <person name="Traeger S."/>
            <person name="Wang M."/>
            <person name="Zifcakova L."/>
            <person name="Wipf D."/>
            <person name="Zambonelli A."/>
            <person name="Paolocci F."/>
            <person name="Nowrousian M."/>
            <person name="Ottonello S."/>
            <person name="Baldrian P."/>
            <person name="Spatafora J.W."/>
            <person name="Henrissat B."/>
            <person name="Nagy L.G."/>
            <person name="Aury J.M."/>
            <person name="Wincker P."/>
            <person name="Grigoriev I.V."/>
            <person name="Bonfante P."/>
            <person name="Martin F.M."/>
        </authorList>
    </citation>
    <scope>NUCLEOTIDE SEQUENCE [LARGE SCALE GENOMIC DNA]</scope>
    <source>
        <strain evidence="7 8">RN42</strain>
    </source>
</reference>
<dbReference type="GO" id="GO:0005634">
    <property type="term" value="C:nucleus"/>
    <property type="evidence" value="ECO:0007669"/>
    <property type="project" value="UniProtKB-UniRule"/>
</dbReference>
<feature type="compositionally biased region" description="Polar residues" evidence="5">
    <location>
        <begin position="630"/>
        <end position="647"/>
    </location>
</feature>
<feature type="region of interest" description="Disordered" evidence="5">
    <location>
        <begin position="50"/>
        <end position="136"/>
    </location>
</feature>
<dbReference type="PANTHER" id="PTHR10270">
    <property type="entry name" value="SOX TRANSCRIPTION FACTOR"/>
    <property type="match status" value="1"/>
</dbReference>
<feature type="compositionally biased region" description="Polar residues" evidence="5">
    <location>
        <begin position="86"/>
        <end position="97"/>
    </location>
</feature>
<dbReference type="OrthoDB" id="6247875at2759"/>
<dbReference type="GO" id="GO:0000978">
    <property type="term" value="F:RNA polymerase II cis-regulatory region sequence-specific DNA binding"/>
    <property type="evidence" value="ECO:0007669"/>
    <property type="project" value="TreeGrafter"/>
</dbReference>
<feature type="region of interest" description="Disordered" evidence="5">
    <location>
        <begin position="466"/>
        <end position="487"/>
    </location>
</feature>
<evidence type="ECO:0000256" key="1">
    <source>
        <dbReference type="ARBA" id="ARBA00023015"/>
    </source>
</evidence>
<keyword evidence="3" id="KW-0804">Transcription</keyword>
<feature type="compositionally biased region" description="Low complexity" evidence="5">
    <location>
        <begin position="61"/>
        <end position="85"/>
    </location>
</feature>
<dbReference type="InterPro" id="IPR009071">
    <property type="entry name" value="HMG_box_dom"/>
</dbReference>
<dbReference type="InterPro" id="IPR036910">
    <property type="entry name" value="HMG_box_dom_sf"/>
</dbReference>
<feature type="region of interest" description="Disordered" evidence="5">
    <location>
        <begin position="714"/>
        <end position="761"/>
    </location>
</feature>
<accession>A0A3N4IP18</accession>
<feature type="compositionally biased region" description="Low complexity" evidence="5">
    <location>
        <begin position="734"/>
        <end position="745"/>
    </location>
</feature>
<dbReference type="Proteomes" id="UP000275078">
    <property type="component" value="Unassembled WGS sequence"/>
</dbReference>
<keyword evidence="1" id="KW-0805">Transcription regulation</keyword>
<evidence type="ECO:0000259" key="6">
    <source>
        <dbReference type="PROSITE" id="PS50118"/>
    </source>
</evidence>
<dbReference type="PANTHER" id="PTHR10270:SF161">
    <property type="entry name" value="SEX-DETERMINING REGION Y PROTEIN"/>
    <property type="match status" value="1"/>
</dbReference>
<dbReference type="GO" id="GO:0030154">
    <property type="term" value="P:cell differentiation"/>
    <property type="evidence" value="ECO:0007669"/>
    <property type="project" value="TreeGrafter"/>
</dbReference>
<evidence type="ECO:0000313" key="8">
    <source>
        <dbReference type="Proteomes" id="UP000275078"/>
    </source>
</evidence>
<dbReference type="EMBL" id="ML119647">
    <property type="protein sequence ID" value="RPA87197.1"/>
    <property type="molecule type" value="Genomic_DNA"/>
</dbReference>
<feature type="region of interest" description="Disordered" evidence="5">
    <location>
        <begin position="284"/>
        <end position="378"/>
    </location>
</feature>
<feature type="compositionally biased region" description="Low complexity" evidence="5">
    <location>
        <begin position="285"/>
        <end position="299"/>
    </location>
</feature>
<evidence type="ECO:0000256" key="5">
    <source>
        <dbReference type="SAM" id="MobiDB-lite"/>
    </source>
</evidence>
<dbReference type="PROSITE" id="PS50118">
    <property type="entry name" value="HMG_BOX_2"/>
    <property type="match status" value="1"/>
</dbReference>
<proteinExistence type="predicted"/>
<feature type="compositionally biased region" description="Polar residues" evidence="5">
    <location>
        <begin position="304"/>
        <end position="314"/>
    </location>
</feature>
<feature type="compositionally biased region" description="Polar residues" evidence="5">
    <location>
        <begin position="662"/>
        <end position="679"/>
    </location>
</feature>
<organism evidence="7 8">
    <name type="scientific">Ascobolus immersus RN42</name>
    <dbReference type="NCBI Taxonomy" id="1160509"/>
    <lineage>
        <taxon>Eukaryota</taxon>
        <taxon>Fungi</taxon>
        <taxon>Dikarya</taxon>
        <taxon>Ascomycota</taxon>
        <taxon>Pezizomycotina</taxon>
        <taxon>Pezizomycetes</taxon>
        <taxon>Pezizales</taxon>
        <taxon>Ascobolaceae</taxon>
        <taxon>Ascobolus</taxon>
    </lineage>
</organism>
<dbReference type="FunFam" id="1.10.30.10:FF:000041">
    <property type="entry name" value="HMG box family protein"/>
    <property type="match status" value="1"/>
</dbReference>
<feature type="compositionally biased region" description="Polar residues" evidence="5">
    <location>
        <begin position="112"/>
        <end position="136"/>
    </location>
</feature>
<feature type="region of interest" description="Disordered" evidence="5">
    <location>
        <begin position="621"/>
        <end position="689"/>
    </location>
</feature>
<dbReference type="InterPro" id="IPR050140">
    <property type="entry name" value="SRY-related_HMG-box_TF-like"/>
</dbReference>
<evidence type="ECO:0000256" key="2">
    <source>
        <dbReference type="ARBA" id="ARBA00023125"/>
    </source>
</evidence>
<dbReference type="GO" id="GO:0000122">
    <property type="term" value="P:negative regulation of transcription by RNA polymerase II"/>
    <property type="evidence" value="ECO:0007669"/>
    <property type="project" value="TreeGrafter"/>
</dbReference>
<evidence type="ECO:0000256" key="3">
    <source>
        <dbReference type="ARBA" id="ARBA00023163"/>
    </source>
</evidence>
<dbReference type="CDD" id="cd01389">
    <property type="entry name" value="HMG-box_ROX1-like"/>
    <property type="match status" value="1"/>
</dbReference>
<keyword evidence="8" id="KW-1185">Reference proteome</keyword>
<feature type="compositionally biased region" description="Low complexity" evidence="5">
    <location>
        <begin position="714"/>
        <end position="726"/>
    </location>
</feature>
<keyword evidence="4" id="KW-0539">Nucleus</keyword>
<gene>
    <name evidence="7" type="ORF">BJ508DRAFT_321085</name>
</gene>
<dbReference type="STRING" id="1160509.A0A3N4IP18"/>